<dbReference type="EMBL" id="BFAD01000012">
    <property type="protein sequence ID" value="GBE87970.1"/>
    <property type="molecule type" value="Genomic_DNA"/>
</dbReference>
<feature type="compositionally biased region" description="Polar residues" evidence="1">
    <location>
        <begin position="437"/>
        <end position="453"/>
    </location>
</feature>
<evidence type="ECO:0000313" key="3">
    <source>
        <dbReference type="Proteomes" id="UP000287166"/>
    </source>
</evidence>
<dbReference type="OrthoDB" id="3269821at2759"/>
<comment type="caution">
    <text evidence="2">The sequence shown here is derived from an EMBL/GenBank/DDBJ whole genome shotgun (WGS) entry which is preliminary data.</text>
</comment>
<feature type="region of interest" description="Disordered" evidence="1">
    <location>
        <begin position="295"/>
        <end position="323"/>
    </location>
</feature>
<reference evidence="2 3" key="1">
    <citation type="journal article" date="2018" name="Sci. Rep.">
        <title>Genome sequence of the cauliflower mushroom Sparassis crispa (Hanabiratake) and its association with beneficial usage.</title>
        <authorList>
            <person name="Kiyama R."/>
            <person name="Furutani Y."/>
            <person name="Kawaguchi K."/>
            <person name="Nakanishi T."/>
        </authorList>
    </citation>
    <scope>NUCLEOTIDE SEQUENCE [LARGE SCALE GENOMIC DNA]</scope>
</reference>
<evidence type="ECO:0000313" key="2">
    <source>
        <dbReference type="EMBL" id="GBE87970.1"/>
    </source>
</evidence>
<gene>
    <name evidence="2" type="ORF">SCP_1201960</name>
</gene>
<dbReference type="AlphaFoldDB" id="A0A401H0Q1"/>
<proteinExistence type="predicted"/>
<dbReference type="InParanoid" id="A0A401H0Q1"/>
<dbReference type="GeneID" id="38784887"/>
<feature type="compositionally biased region" description="Low complexity" evidence="1">
    <location>
        <begin position="306"/>
        <end position="317"/>
    </location>
</feature>
<protein>
    <recommendedName>
        <fullName evidence="4">F-box domain-containing protein</fullName>
    </recommendedName>
</protein>
<organism evidence="2 3">
    <name type="scientific">Sparassis crispa</name>
    <dbReference type="NCBI Taxonomy" id="139825"/>
    <lineage>
        <taxon>Eukaryota</taxon>
        <taxon>Fungi</taxon>
        <taxon>Dikarya</taxon>
        <taxon>Basidiomycota</taxon>
        <taxon>Agaricomycotina</taxon>
        <taxon>Agaricomycetes</taxon>
        <taxon>Polyporales</taxon>
        <taxon>Sparassidaceae</taxon>
        <taxon>Sparassis</taxon>
    </lineage>
</organism>
<keyword evidence="3" id="KW-1185">Reference proteome</keyword>
<evidence type="ECO:0008006" key="4">
    <source>
        <dbReference type="Google" id="ProtNLM"/>
    </source>
</evidence>
<evidence type="ECO:0000256" key="1">
    <source>
        <dbReference type="SAM" id="MobiDB-lite"/>
    </source>
</evidence>
<sequence>MVLEIISAMASEVYLTPNDTVAVSDAVPHLSMPLPPKRVEQPPPSSPEKRLPVPPQINTQRGIQLSSDMLQFPSQADTRSRPSTVPLGARKALGRILRDPRTLFHLLYVLSWRDFHALSSACRDFRQQLSHNSAHRDVILCHFVPGYREALQIGDLQHYREVEVDFHDLTMLVMSQYVPLHKYPMHSLSILNALQQPAGSSQLFALTQKYVALTKAHSRFVLLLQSLVHSPSSAPTPSSDDESDDALGFLASSQPRTDFTQFPGVRELVFPAPLSYFGPDQNSDVPAMDGFRHDGERGHRRHTAGSSVSTMRAVSSSPTRPTAERHLTYGHLSHEKHKSHSLVPILTGHRRLPPPPPLADPPALKYYSDSWRRSRMTSQTAQQRLSVVSDDQWRAELKHPVRRFETVNISRESSLSNSSPSSSSKCNTESNTESTDSRPSVQDSREPQPSSFPMSAFAVPRGTSPHDLFLATSRTRAPVLRTFVPCTELDEHAIAACEEQLLDAGLWEHLSVGDIVCNFGYVPPPEIDDATHPGENRQKWLLFDGYNLVQYTSPSPPPLENPLTLPSPFYYAHILPPFSNPVHNLSLPALPRSIGKLGYNDPHMQLTLAHLPTRVRSPKSPSGFAIVSKYVWLARLPCVGPNIGIQSGLILGTAWQGEWMLEGEGTREGKQSLLDALTNDPSGSGMTRRAQWEIVRDKSGGGRLWMRLLMSNVDDIPSGLEVSPSELVTGSS</sequence>
<dbReference type="Proteomes" id="UP000287166">
    <property type="component" value="Unassembled WGS sequence"/>
</dbReference>
<dbReference type="RefSeq" id="XP_027618883.1">
    <property type="nucleotide sequence ID" value="XM_027763082.1"/>
</dbReference>
<name>A0A401H0Q1_9APHY</name>
<feature type="compositionally biased region" description="Pro residues" evidence="1">
    <location>
        <begin position="33"/>
        <end position="46"/>
    </location>
</feature>
<accession>A0A401H0Q1</accession>
<feature type="region of interest" description="Disordered" evidence="1">
    <location>
        <begin position="28"/>
        <end position="55"/>
    </location>
</feature>
<feature type="region of interest" description="Disordered" evidence="1">
    <location>
        <begin position="410"/>
        <end position="457"/>
    </location>
</feature>
<feature type="compositionally biased region" description="Low complexity" evidence="1">
    <location>
        <begin position="410"/>
        <end position="434"/>
    </location>
</feature>